<feature type="transmembrane region" description="Helical" evidence="6">
    <location>
        <begin position="168"/>
        <end position="185"/>
    </location>
</feature>
<proteinExistence type="predicted"/>
<evidence type="ECO:0000313" key="8">
    <source>
        <dbReference type="Proteomes" id="UP001524502"/>
    </source>
</evidence>
<evidence type="ECO:0000256" key="3">
    <source>
        <dbReference type="ARBA" id="ARBA00022692"/>
    </source>
</evidence>
<feature type="transmembrane region" description="Helical" evidence="6">
    <location>
        <begin position="65"/>
        <end position="82"/>
    </location>
</feature>
<name>A0ABT1RQV3_9FIRM</name>
<evidence type="ECO:0000256" key="4">
    <source>
        <dbReference type="ARBA" id="ARBA00022989"/>
    </source>
</evidence>
<comment type="subcellular location">
    <subcellularLocation>
        <location evidence="1">Cell membrane</location>
        <topology evidence="1">Multi-pass membrane protein</topology>
    </subcellularLocation>
</comment>
<reference evidence="7 8" key="1">
    <citation type="submission" date="2022-06" db="EMBL/GenBank/DDBJ databases">
        <title>Isolation of gut microbiota from human fecal samples.</title>
        <authorList>
            <person name="Pamer E.G."/>
            <person name="Barat B."/>
            <person name="Waligurski E."/>
            <person name="Medina S."/>
            <person name="Paddock L."/>
            <person name="Mostad J."/>
        </authorList>
    </citation>
    <scope>NUCLEOTIDE SEQUENCE [LARGE SCALE GENOMIC DNA]</scope>
    <source>
        <strain evidence="7 8">SL.3.17</strain>
    </source>
</reference>
<evidence type="ECO:0000313" key="7">
    <source>
        <dbReference type="EMBL" id="MCQ4637539.1"/>
    </source>
</evidence>
<keyword evidence="4 6" id="KW-1133">Transmembrane helix</keyword>
<feature type="transmembrane region" description="Helical" evidence="6">
    <location>
        <begin position="103"/>
        <end position="124"/>
    </location>
</feature>
<keyword evidence="2" id="KW-1003">Cell membrane</keyword>
<dbReference type="Pfam" id="PF01810">
    <property type="entry name" value="LysE"/>
    <property type="match status" value="1"/>
</dbReference>
<dbReference type="Proteomes" id="UP001524502">
    <property type="component" value="Unassembled WGS sequence"/>
</dbReference>
<dbReference type="PANTHER" id="PTHR30086:SF20">
    <property type="entry name" value="ARGININE EXPORTER PROTEIN ARGO-RELATED"/>
    <property type="match status" value="1"/>
</dbReference>
<dbReference type="PANTHER" id="PTHR30086">
    <property type="entry name" value="ARGININE EXPORTER PROTEIN ARGO"/>
    <property type="match status" value="1"/>
</dbReference>
<dbReference type="EMBL" id="JANFXK010000014">
    <property type="protein sequence ID" value="MCQ4637539.1"/>
    <property type="molecule type" value="Genomic_DNA"/>
</dbReference>
<evidence type="ECO:0000256" key="6">
    <source>
        <dbReference type="SAM" id="Phobius"/>
    </source>
</evidence>
<organism evidence="7 8">
    <name type="scientific">Anaerovorax odorimutans</name>
    <dbReference type="NCBI Taxonomy" id="109327"/>
    <lineage>
        <taxon>Bacteria</taxon>
        <taxon>Bacillati</taxon>
        <taxon>Bacillota</taxon>
        <taxon>Clostridia</taxon>
        <taxon>Peptostreptococcales</taxon>
        <taxon>Anaerovoracaceae</taxon>
        <taxon>Anaerovorax</taxon>
    </lineage>
</organism>
<dbReference type="InterPro" id="IPR001123">
    <property type="entry name" value="LeuE-type"/>
</dbReference>
<evidence type="ECO:0000256" key="5">
    <source>
        <dbReference type="ARBA" id="ARBA00023136"/>
    </source>
</evidence>
<feature type="transmembrane region" description="Helical" evidence="6">
    <location>
        <begin position="32"/>
        <end position="59"/>
    </location>
</feature>
<protein>
    <submittedName>
        <fullName evidence="7">LysE family transporter</fullName>
    </submittedName>
</protein>
<keyword evidence="8" id="KW-1185">Reference proteome</keyword>
<evidence type="ECO:0000256" key="1">
    <source>
        <dbReference type="ARBA" id="ARBA00004651"/>
    </source>
</evidence>
<keyword evidence="3 6" id="KW-0812">Transmembrane</keyword>
<gene>
    <name evidence="7" type="ORF">NE619_12450</name>
</gene>
<accession>A0ABT1RQV3</accession>
<comment type="caution">
    <text evidence="7">The sequence shown here is derived from an EMBL/GenBank/DDBJ whole genome shotgun (WGS) entry which is preliminary data.</text>
</comment>
<feature type="transmembrane region" description="Helical" evidence="6">
    <location>
        <begin position="130"/>
        <end position="156"/>
    </location>
</feature>
<evidence type="ECO:0000256" key="2">
    <source>
        <dbReference type="ARBA" id="ARBA00022475"/>
    </source>
</evidence>
<keyword evidence="5 6" id="KW-0472">Membrane</keyword>
<sequence>MPYAFVTAFTPGPNNILALNSVSNYGWKRSRFMLAGICSGFLCVMVVCALGCFELAQYLPAFVDLMKYVGAAYILWLALHVARSKPSGAGETEKTSFWKGFMLQFVNVKIILYGLTVYTGYVLAVSQSPAYLLLSVILSTVVGCAGTLTWAAVGGILNRFIGKHYKGFNLSMALLLVWCAVMLLVE</sequence>